<sequence>MSNLHELAVDLGIEVDKFANRIEEERRKICEAKARFDSQLKQRLQQEEESTKLEADLERILGVCFVQCNGQQPGDLASFNPYLTKTLGEVRVAAQRIRDERMEILTQYKAKLDQFEVLYQRNMMLELFIESWRKNLGEGKTISEIPQLVKNLSEAVAEFYDVPAHKLLEQALQERTLPRQATSPKASVTESAPMVTDETICNVTEIPLSAETPICRPRGDAEPSILCGSKVIANPEFSRLEFDATMTDFEVEQGIYSDEALRRLINSKNTAIVDQDQTL</sequence>
<proteinExistence type="predicted"/>
<organism evidence="1">
    <name type="scientific">Mesocestoides corti</name>
    <name type="common">Flatworm</name>
    <dbReference type="NCBI Taxonomy" id="53468"/>
    <lineage>
        <taxon>Eukaryota</taxon>
        <taxon>Metazoa</taxon>
        <taxon>Spiralia</taxon>
        <taxon>Lophotrochozoa</taxon>
        <taxon>Platyhelminthes</taxon>
        <taxon>Cestoda</taxon>
        <taxon>Eucestoda</taxon>
        <taxon>Cyclophyllidea</taxon>
        <taxon>Mesocestoididae</taxon>
        <taxon>Mesocestoides</taxon>
    </lineage>
</organism>
<protein>
    <submittedName>
        <fullName evidence="1">Dynein regulatory complex protein 1/2 N-terminal domain-containing protein</fullName>
    </submittedName>
</protein>
<name>A0A5K3FDR1_MESCO</name>
<evidence type="ECO:0000313" key="1">
    <source>
        <dbReference type="WBParaSite" id="MCU_007503-RB"/>
    </source>
</evidence>
<dbReference type="WBParaSite" id="MCU_007503-RB">
    <property type="protein sequence ID" value="MCU_007503-RB"/>
    <property type="gene ID" value="MCU_007503"/>
</dbReference>
<reference evidence="1" key="1">
    <citation type="submission" date="2019-11" db="UniProtKB">
        <authorList>
            <consortium name="WormBaseParasite"/>
        </authorList>
    </citation>
    <scope>IDENTIFICATION</scope>
</reference>
<accession>A0A5K3FDR1</accession>
<dbReference type="AlphaFoldDB" id="A0A5K3FDR1"/>